<evidence type="ECO:0000313" key="3">
    <source>
        <dbReference type="Proteomes" id="UP001515943"/>
    </source>
</evidence>
<dbReference type="Proteomes" id="UP001515943">
    <property type="component" value="Unassembled WGS sequence"/>
</dbReference>
<dbReference type="EMBL" id="VSRL01000004">
    <property type="protein sequence ID" value="NKE55660.1"/>
    <property type="molecule type" value="Genomic_DNA"/>
</dbReference>
<dbReference type="RefSeq" id="WP_167969646.1">
    <property type="nucleotide sequence ID" value="NZ_VSRL01000004.1"/>
</dbReference>
<feature type="transmembrane region" description="Helical" evidence="1">
    <location>
        <begin position="21"/>
        <end position="44"/>
    </location>
</feature>
<evidence type="ECO:0000256" key="1">
    <source>
        <dbReference type="SAM" id="Phobius"/>
    </source>
</evidence>
<accession>A0ABX1F9S9</accession>
<organism evidence="2 3">
    <name type="scientific">Lentzea indica</name>
    <dbReference type="NCBI Taxonomy" id="2604800"/>
    <lineage>
        <taxon>Bacteria</taxon>
        <taxon>Bacillati</taxon>
        <taxon>Actinomycetota</taxon>
        <taxon>Actinomycetes</taxon>
        <taxon>Pseudonocardiales</taxon>
        <taxon>Pseudonocardiaceae</taxon>
        <taxon>Lentzea</taxon>
    </lineage>
</organism>
<feature type="transmembrane region" description="Helical" evidence="1">
    <location>
        <begin position="154"/>
        <end position="176"/>
    </location>
</feature>
<keyword evidence="1" id="KW-0472">Membrane</keyword>
<feature type="transmembrane region" description="Helical" evidence="1">
    <location>
        <begin position="129"/>
        <end position="148"/>
    </location>
</feature>
<keyword evidence="1" id="KW-0812">Transmembrane</keyword>
<reference evidence="2 3" key="1">
    <citation type="submission" date="2019-08" db="EMBL/GenBank/DDBJ databases">
        <title>Lentzea from Indian Himalayas.</title>
        <authorList>
            <person name="Mandal S."/>
            <person name="Mallick Gupta A."/>
            <person name="Maiti P.K."/>
            <person name="Sarkar J."/>
            <person name="Mandal S."/>
        </authorList>
    </citation>
    <scope>NUCLEOTIDE SEQUENCE [LARGE SCALE GENOMIC DNA]</scope>
    <source>
        <strain evidence="2 3">PSKA42</strain>
    </source>
</reference>
<protein>
    <submittedName>
        <fullName evidence="2">Uncharacterized protein</fullName>
    </submittedName>
</protein>
<comment type="caution">
    <text evidence="2">The sequence shown here is derived from an EMBL/GenBank/DDBJ whole genome shotgun (WGS) entry which is preliminary data.</text>
</comment>
<evidence type="ECO:0000313" key="2">
    <source>
        <dbReference type="EMBL" id="NKE55660.1"/>
    </source>
</evidence>
<feature type="transmembrane region" description="Helical" evidence="1">
    <location>
        <begin position="50"/>
        <end position="77"/>
    </location>
</feature>
<gene>
    <name evidence="2" type="ORF">FXN61_01995</name>
</gene>
<keyword evidence="3" id="KW-1185">Reference proteome</keyword>
<proteinExistence type="predicted"/>
<sequence length="202" mass="21786">MADRSQVLIAIYQSDRADRSTTLTVSLATMGAAVTYLVGTMAFYDKLDLLGWAIALLPFPLVCIAAFHANMLTIAAVRARSILLLERELTASVTANSPFGINVSDIGVTASEHSTNVHTAQTPQRIATIITYAGVGAIYLAYIALMLVKAARHLSYWITVPVVAYTALLIPIALAWRASTALLDFRGIAEQNDSFSTGRPER</sequence>
<name>A0ABX1F9S9_9PSEU</name>
<keyword evidence="1" id="KW-1133">Transmembrane helix</keyword>